<reference evidence="2" key="1">
    <citation type="submission" date="2024-04" db="EMBL/GenBank/DDBJ databases">
        <authorList>
            <consortium name="Molecular Ecology Group"/>
        </authorList>
    </citation>
    <scope>NUCLEOTIDE SEQUENCE</scope>
</reference>
<feature type="region of interest" description="Disordered" evidence="1">
    <location>
        <begin position="1"/>
        <end position="21"/>
    </location>
</feature>
<organism evidence="2 3">
    <name type="scientific">Lasius platythorax</name>
    <dbReference type="NCBI Taxonomy" id="488582"/>
    <lineage>
        <taxon>Eukaryota</taxon>
        <taxon>Metazoa</taxon>
        <taxon>Ecdysozoa</taxon>
        <taxon>Arthropoda</taxon>
        <taxon>Hexapoda</taxon>
        <taxon>Insecta</taxon>
        <taxon>Pterygota</taxon>
        <taxon>Neoptera</taxon>
        <taxon>Endopterygota</taxon>
        <taxon>Hymenoptera</taxon>
        <taxon>Apocrita</taxon>
        <taxon>Aculeata</taxon>
        <taxon>Formicoidea</taxon>
        <taxon>Formicidae</taxon>
        <taxon>Formicinae</taxon>
        <taxon>Lasius</taxon>
        <taxon>Lasius</taxon>
    </lineage>
</organism>
<name>A0AAV2NIQ2_9HYME</name>
<dbReference type="Proteomes" id="UP001497644">
    <property type="component" value="Chromosome 2"/>
</dbReference>
<evidence type="ECO:0000256" key="1">
    <source>
        <dbReference type="SAM" id="MobiDB-lite"/>
    </source>
</evidence>
<accession>A0AAV2NIQ2</accession>
<evidence type="ECO:0000313" key="2">
    <source>
        <dbReference type="EMBL" id="CAL1679688.1"/>
    </source>
</evidence>
<proteinExistence type="predicted"/>
<keyword evidence="3" id="KW-1185">Reference proteome</keyword>
<dbReference type="AlphaFoldDB" id="A0AAV2NIQ2"/>
<dbReference type="EMBL" id="OZ034825">
    <property type="protein sequence ID" value="CAL1679688.1"/>
    <property type="molecule type" value="Genomic_DNA"/>
</dbReference>
<sequence length="140" mass="16274">MNQTRGKKLDDSANPSKGYPDNEYEIEQFVVSNARSGGSEVLSEIRCTEEILRQVQRELCLIKLCWSDIPITKDPYAQSLPDTYRCVNDKERLLLWYAENFRRQIHAKDANRRPLMLACENECGVQVSEISFKEIILIFK</sequence>
<evidence type="ECO:0000313" key="3">
    <source>
        <dbReference type="Proteomes" id="UP001497644"/>
    </source>
</evidence>
<gene>
    <name evidence="2" type="ORF">LPLAT_LOCUS5830</name>
</gene>
<protein>
    <submittedName>
        <fullName evidence="2">Uncharacterized protein</fullName>
    </submittedName>
</protein>